<protein>
    <recommendedName>
        <fullName evidence="16 18">UvrABC system protein A</fullName>
        <shortName evidence="18">UvrA protein</shortName>
    </recommendedName>
    <alternativeName>
        <fullName evidence="17 18">Excinuclease ABC subunit A</fullName>
    </alternativeName>
</protein>
<feature type="domain" description="ABC transporter" evidence="19">
    <location>
        <begin position="602"/>
        <end position="935"/>
    </location>
</feature>
<reference evidence="20" key="1">
    <citation type="submission" date="2020-03" db="EMBL/GenBank/DDBJ databases">
        <title>Solimonas marina sp. nov., isolated from deep seawater of the Pacific Ocean.</title>
        <authorList>
            <person name="Liu X."/>
            <person name="Lai Q."/>
            <person name="Sun F."/>
            <person name="Gai Y."/>
            <person name="Li G."/>
            <person name="Shao Z."/>
        </authorList>
    </citation>
    <scope>NUCLEOTIDE SEQUENCE</scope>
    <source>
        <strain evidence="20">C16B3</strain>
    </source>
</reference>
<dbReference type="InterPro" id="IPR013815">
    <property type="entry name" value="ATP_grasp_subdomain_1"/>
</dbReference>
<comment type="function">
    <text evidence="18">The UvrABC repair system catalyzes the recognition and processing of DNA lesions. UvrA is an ATPase and a DNA-binding protein. A damage recognition complex composed of 2 UvrA and 2 UvrB subunits scans DNA for abnormalities. When the presence of a lesion has been verified by UvrB, the UvrA molecules dissociate.</text>
</comment>
<dbReference type="EMBL" id="JAAVXB010000005">
    <property type="protein sequence ID" value="NKF22810.1"/>
    <property type="molecule type" value="Genomic_DNA"/>
</dbReference>
<evidence type="ECO:0000256" key="6">
    <source>
        <dbReference type="ARBA" id="ARBA00022763"/>
    </source>
</evidence>
<dbReference type="AlphaFoldDB" id="A0A969WB22"/>
<dbReference type="PANTHER" id="PTHR43152:SF3">
    <property type="entry name" value="UVRABC SYSTEM PROTEIN A"/>
    <property type="match status" value="1"/>
</dbReference>
<feature type="binding site" evidence="18">
    <location>
        <begin position="639"/>
        <end position="646"/>
    </location>
    <ligand>
        <name>ATP</name>
        <dbReference type="ChEBI" id="CHEBI:30616"/>
    </ligand>
</feature>
<keyword evidence="6 18" id="KW-0227">DNA damage</keyword>
<dbReference type="GO" id="GO:0009432">
    <property type="term" value="P:SOS response"/>
    <property type="evidence" value="ECO:0007669"/>
    <property type="project" value="UniProtKB-UniRule"/>
</dbReference>
<sequence length="944" mass="104729">MDTIRIRGARTHNLKNVSLDLPRDKLTVITGLSGSGKSSLAFDTLYAEGQRRYVESLSAYARQFLGQMDKPDVDAIEGLSPAISIEQKSTSHNPRSTVGTVTEIYDYLRLLYARVGTARCPDHGVALEAQSVSQMVDLVLAKPAESAWLLLAPVVRGRKGEHLEWFEQARAQGFVRVRVDGRVYELDEVPKLNRKLKHDIEIVVDRFKVRPDLKQRLAESFETALRLSEGIVYIAPYNHDGEEVTLSSKMSCPHCGYAIEELEPRLFSFNAPHGACPKCDGLGQLQVFDAERVVVAPELSLAAGAIRSWDKRNPYYWHFITSLAKHYGFDPEKPFNKLAVKARNVLLYGSGDERIEFRYPDERGRIQTRSHKFEGIIPNLERRYRETESDAVREELSKYLSDKPCPECEGQRLNRSARNVFVADRNLPSISEMSVRDAEGFFAKMKLPGHKQGIADKIVKEIGARLGFLNNVGLDYLTLSRSAETLSGGEAQRIRLASQIGAGLVGVMYVLDEPSIGLHQRDNERLLQTLFRLRDLGNTVIVVEHDEDAIRHADHVIDIGPGAGVHGGQVIAEGTPKQVEKNKASVTGRYLSGAESIAVPATRTPRQPKKHITIRNARGNNLKNVDAEIPLGLITCVTGVSGSGKSTLINDTLYAYAARQLNNASTQHALCDGIDGLDQLDKVIDIDQSPIGRTPRSNPATYTQLFTPIRELFAGVPESRARGYGPGRFSFNVKGGRCETCEGDGVIKVEMHFLPDVYVVCDTCRGRRYNRETLEIKYKGKTIDEVLAMTVEEALEFFKPVPALRKKLETLMDVGLSYITLGQNATTLSGGEAQRVKLAKELSKRDTGQTLYILDEPTTGLHFHDVAQLLKVLERLRDHGNTVVIIEHNLDVIKRADWLVDLGPEGGSGGGEIIASGTPETVAKTARSHTGRFLKPMLKPMLKR</sequence>
<evidence type="ECO:0000256" key="1">
    <source>
        <dbReference type="ARBA" id="ARBA00004496"/>
    </source>
</evidence>
<evidence type="ECO:0000256" key="2">
    <source>
        <dbReference type="ARBA" id="ARBA00022490"/>
    </source>
</evidence>
<dbReference type="InterPro" id="IPR041102">
    <property type="entry name" value="UvrA_inter"/>
</dbReference>
<dbReference type="InterPro" id="IPR041552">
    <property type="entry name" value="UvrA_DNA-bd"/>
</dbReference>
<dbReference type="InterPro" id="IPR027417">
    <property type="entry name" value="P-loop_NTPase"/>
</dbReference>
<keyword evidence="7 18" id="KW-0228">DNA excision</keyword>
<dbReference type="Proteomes" id="UP000653472">
    <property type="component" value="Unassembled WGS sequence"/>
</dbReference>
<dbReference type="GO" id="GO:0009381">
    <property type="term" value="F:excinuclease ABC activity"/>
    <property type="evidence" value="ECO:0007669"/>
    <property type="project" value="UniProtKB-UniRule"/>
</dbReference>
<evidence type="ECO:0000256" key="17">
    <source>
        <dbReference type="ARBA" id="ARBA00042156"/>
    </source>
</evidence>
<evidence type="ECO:0000256" key="7">
    <source>
        <dbReference type="ARBA" id="ARBA00022769"/>
    </source>
</evidence>
<dbReference type="GO" id="GO:0016887">
    <property type="term" value="F:ATP hydrolysis activity"/>
    <property type="evidence" value="ECO:0007669"/>
    <property type="project" value="InterPro"/>
</dbReference>
<dbReference type="Gene3D" id="3.30.1490.20">
    <property type="entry name" value="ATP-grasp fold, A domain"/>
    <property type="match status" value="1"/>
</dbReference>
<evidence type="ECO:0000256" key="8">
    <source>
        <dbReference type="ARBA" id="ARBA00022771"/>
    </source>
</evidence>
<keyword evidence="11 18" id="KW-0267">Excision nuclease</keyword>
<organism evidence="20 21">
    <name type="scientific">Solimonas marina</name>
    <dbReference type="NCBI Taxonomy" id="2714601"/>
    <lineage>
        <taxon>Bacteria</taxon>
        <taxon>Pseudomonadati</taxon>
        <taxon>Pseudomonadota</taxon>
        <taxon>Gammaproteobacteria</taxon>
        <taxon>Nevskiales</taxon>
        <taxon>Nevskiaceae</taxon>
        <taxon>Solimonas</taxon>
    </lineage>
</organism>
<feature type="zinc finger region" description="C4-type" evidence="18">
    <location>
        <begin position="252"/>
        <end position="279"/>
    </location>
</feature>
<dbReference type="NCBIfam" id="TIGR00630">
    <property type="entry name" value="uvra"/>
    <property type="match status" value="1"/>
</dbReference>
<keyword evidence="5 18" id="KW-0547">Nucleotide-binding</keyword>
<comment type="caution">
    <text evidence="20">The sequence shown here is derived from an EMBL/GenBank/DDBJ whole genome shotgun (WGS) entry which is preliminary data.</text>
</comment>
<evidence type="ECO:0000259" key="19">
    <source>
        <dbReference type="PROSITE" id="PS50893"/>
    </source>
</evidence>
<evidence type="ECO:0000256" key="10">
    <source>
        <dbReference type="ARBA" id="ARBA00022840"/>
    </source>
</evidence>
<keyword evidence="3 18" id="KW-0479">Metal-binding</keyword>
<evidence type="ECO:0000256" key="11">
    <source>
        <dbReference type="ARBA" id="ARBA00022881"/>
    </source>
</evidence>
<evidence type="ECO:0000313" key="20">
    <source>
        <dbReference type="EMBL" id="NKF22810.1"/>
    </source>
</evidence>
<evidence type="ECO:0000256" key="16">
    <source>
        <dbReference type="ARBA" id="ARBA00039316"/>
    </source>
</evidence>
<keyword evidence="20" id="KW-0378">Hydrolase</keyword>
<proteinExistence type="inferred from homology"/>
<dbReference type="CDD" id="cd03271">
    <property type="entry name" value="ABC_UvrA_II"/>
    <property type="match status" value="1"/>
</dbReference>
<accession>A0A969WB22</accession>
<keyword evidence="2 18" id="KW-0963">Cytoplasm</keyword>
<dbReference type="InterPro" id="IPR017871">
    <property type="entry name" value="ABC_transporter-like_CS"/>
</dbReference>
<dbReference type="Gene3D" id="1.20.1580.10">
    <property type="entry name" value="ABC transporter ATPase like domain"/>
    <property type="match status" value="2"/>
</dbReference>
<evidence type="ECO:0000256" key="18">
    <source>
        <dbReference type="HAMAP-Rule" id="MF_00205"/>
    </source>
</evidence>
<keyword evidence="4 18" id="KW-0677">Repeat</keyword>
<evidence type="ECO:0000256" key="14">
    <source>
        <dbReference type="ARBA" id="ARBA00023236"/>
    </source>
</evidence>
<dbReference type="NCBIfam" id="NF001503">
    <property type="entry name" value="PRK00349.1"/>
    <property type="match status" value="1"/>
</dbReference>
<keyword evidence="9 18" id="KW-0862">Zinc</keyword>
<dbReference type="GO" id="GO:0003677">
    <property type="term" value="F:DNA binding"/>
    <property type="evidence" value="ECO:0007669"/>
    <property type="project" value="UniProtKB-UniRule"/>
</dbReference>
<keyword evidence="21" id="KW-1185">Reference proteome</keyword>
<keyword evidence="13 18" id="KW-0234">DNA repair</keyword>
<dbReference type="SUPFAM" id="SSF52540">
    <property type="entry name" value="P-loop containing nucleoside triphosphate hydrolases"/>
    <property type="match status" value="2"/>
</dbReference>
<gene>
    <name evidence="18 20" type="primary">uvrA</name>
    <name evidence="20" type="ORF">G7Y82_10820</name>
</gene>
<dbReference type="HAMAP" id="MF_00205">
    <property type="entry name" value="UvrA"/>
    <property type="match status" value="1"/>
</dbReference>
<dbReference type="GO" id="GO:0008270">
    <property type="term" value="F:zinc ion binding"/>
    <property type="evidence" value="ECO:0007669"/>
    <property type="project" value="UniProtKB-UniRule"/>
</dbReference>
<dbReference type="FunFam" id="1.10.8.280:FF:000001">
    <property type="entry name" value="UvrABC system protein A"/>
    <property type="match status" value="1"/>
</dbReference>
<evidence type="ECO:0000256" key="12">
    <source>
        <dbReference type="ARBA" id="ARBA00023125"/>
    </source>
</evidence>
<dbReference type="GO" id="GO:0009380">
    <property type="term" value="C:excinuclease repair complex"/>
    <property type="evidence" value="ECO:0007669"/>
    <property type="project" value="InterPro"/>
</dbReference>
<keyword evidence="8 18" id="KW-0863">Zinc-finger</keyword>
<dbReference type="InterPro" id="IPR003439">
    <property type="entry name" value="ABC_transporter-like_ATP-bd"/>
</dbReference>
<dbReference type="PANTHER" id="PTHR43152">
    <property type="entry name" value="UVRABC SYSTEM PROTEIN A"/>
    <property type="match status" value="1"/>
</dbReference>
<dbReference type="RefSeq" id="WP_168148089.1">
    <property type="nucleotide sequence ID" value="NZ_JAAVXB010000005.1"/>
</dbReference>
<evidence type="ECO:0000256" key="3">
    <source>
        <dbReference type="ARBA" id="ARBA00022723"/>
    </source>
</evidence>
<feature type="zinc finger region" description="C4-type" evidence="18">
    <location>
        <begin position="738"/>
        <end position="764"/>
    </location>
</feature>
<dbReference type="Pfam" id="PF17760">
    <property type="entry name" value="UvrA_inter"/>
    <property type="match status" value="1"/>
</dbReference>
<dbReference type="PROSITE" id="PS50893">
    <property type="entry name" value="ABC_TRANSPORTER_2"/>
    <property type="match status" value="1"/>
</dbReference>
<dbReference type="GO" id="GO:0005737">
    <property type="term" value="C:cytoplasm"/>
    <property type="evidence" value="ECO:0007669"/>
    <property type="project" value="UniProtKB-SubCell"/>
</dbReference>
<feature type="binding site" evidence="18">
    <location>
        <begin position="31"/>
        <end position="38"/>
    </location>
    <ligand>
        <name>ATP</name>
        <dbReference type="ChEBI" id="CHEBI:30616"/>
    </ligand>
</feature>
<comment type="subcellular location">
    <subcellularLocation>
        <location evidence="1 18">Cytoplasm</location>
    </subcellularLocation>
</comment>
<dbReference type="GO" id="GO:0006289">
    <property type="term" value="P:nucleotide-excision repair"/>
    <property type="evidence" value="ECO:0007669"/>
    <property type="project" value="UniProtKB-UniRule"/>
</dbReference>
<evidence type="ECO:0000256" key="5">
    <source>
        <dbReference type="ARBA" id="ARBA00022741"/>
    </source>
</evidence>
<evidence type="ECO:0000256" key="13">
    <source>
        <dbReference type="ARBA" id="ARBA00023204"/>
    </source>
</evidence>
<dbReference type="FunFam" id="1.20.1580.10:FF:000002">
    <property type="entry name" value="UvrABC system protein A"/>
    <property type="match status" value="1"/>
</dbReference>
<evidence type="ECO:0000256" key="9">
    <source>
        <dbReference type="ARBA" id="ARBA00022833"/>
    </source>
</evidence>
<keyword evidence="10 18" id="KW-0067">ATP-binding</keyword>
<dbReference type="GO" id="GO:0005524">
    <property type="term" value="F:ATP binding"/>
    <property type="evidence" value="ECO:0007669"/>
    <property type="project" value="UniProtKB-UniRule"/>
</dbReference>
<evidence type="ECO:0000313" key="21">
    <source>
        <dbReference type="Proteomes" id="UP000653472"/>
    </source>
</evidence>
<comment type="subunit">
    <text evidence="18">Forms a heterotetramer with UvrB during the search for lesions.</text>
</comment>
<dbReference type="InterPro" id="IPR004602">
    <property type="entry name" value="UvrA"/>
</dbReference>
<keyword evidence="14 18" id="KW-0742">SOS response</keyword>
<evidence type="ECO:0000256" key="4">
    <source>
        <dbReference type="ARBA" id="ARBA00022737"/>
    </source>
</evidence>
<dbReference type="Gene3D" id="3.40.50.300">
    <property type="entry name" value="P-loop containing nucleotide triphosphate hydrolases"/>
    <property type="match status" value="2"/>
</dbReference>
<dbReference type="Gene3D" id="1.10.8.280">
    <property type="entry name" value="ABC transporter ATPase domain-like"/>
    <property type="match status" value="1"/>
</dbReference>
<dbReference type="PROSITE" id="PS00211">
    <property type="entry name" value="ABC_TRANSPORTER_1"/>
    <property type="match status" value="2"/>
</dbReference>
<dbReference type="CDD" id="cd03270">
    <property type="entry name" value="ABC_UvrA_I"/>
    <property type="match status" value="1"/>
</dbReference>
<dbReference type="Pfam" id="PF17755">
    <property type="entry name" value="UvrA_DNA-bind"/>
    <property type="match status" value="1"/>
</dbReference>
<name>A0A969WB22_9GAMM</name>
<keyword evidence="12 18" id="KW-0238">DNA-binding</keyword>
<comment type="similarity">
    <text evidence="15 18">Belongs to the ABC transporter superfamily. UvrA family.</text>
</comment>
<evidence type="ECO:0000256" key="15">
    <source>
        <dbReference type="ARBA" id="ARBA00038000"/>
    </source>
</evidence>